<evidence type="ECO:0000256" key="9">
    <source>
        <dbReference type="SAM" id="Phobius"/>
    </source>
</evidence>
<evidence type="ECO:0000256" key="8">
    <source>
        <dbReference type="SAM" id="MobiDB-lite"/>
    </source>
</evidence>
<dbReference type="Pfam" id="PF22261">
    <property type="entry name" value="GPR128_GAIN_subdom_B"/>
    <property type="match status" value="1"/>
</dbReference>
<evidence type="ECO:0000259" key="12">
    <source>
        <dbReference type="PROSITE" id="PS50261"/>
    </source>
</evidence>
<dbReference type="PANTHER" id="PTHR47767">
    <property type="entry name" value="ADHESION G PROTEIN-COUPLED RECEPTOR G7"/>
    <property type="match status" value="1"/>
</dbReference>
<dbReference type="GO" id="GO:0005886">
    <property type="term" value="C:plasma membrane"/>
    <property type="evidence" value="ECO:0007669"/>
    <property type="project" value="UniProtKB-SubCell"/>
</dbReference>
<keyword evidence="5 9" id="KW-1133">Transmembrane helix</keyword>
<dbReference type="PANTHER" id="PTHR47767:SF1">
    <property type="entry name" value="ADHESION G PROTEIN-COUPLED RECEPTOR G7"/>
    <property type="match status" value="1"/>
</dbReference>
<keyword evidence="7" id="KW-1015">Disulfide bond</keyword>
<gene>
    <name evidence="13" type="ORF">ACEWY4_016361</name>
</gene>
<feature type="transmembrane region" description="Helical" evidence="9">
    <location>
        <begin position="988"/>
        <end position="1007"/>
    </location>
</feature>
<feature type="transmembrane region" description="Helical" evidence="9">
    <location>
        <begin position="795"/>
        <end position="815"/>
    </location>
</feature>
<evidence type="ECO:0000313" key="13">
    <source>
        <dbReference type="EMBL" id="KAL2087533.1"/>
    </source>
</evidence>
<dbReference type="Pfam" id="PF22257">
    <property type="entry name" value="GPR128_N"/>
    <property type="match status" value="1"/>
</dbReference>
<feature type="region of interest" description="Disordered" evidence="8">
    <location>
        <begin position="1080"/>
        <end position="1103"/>
    </location>
</feature>
<dbReference type="PROSITE" id="PS50261">
    <property type="entry name" value="G_PROTEIN_RECEP_F2_4"/>
    <property type="match status" value="1"/>
</dbReference>
<feature type="transmembrane region" description="Helical" evidence="9">
    <location>
        <begin position="763"/>
        <end position="783"/>
    </location>
</feature>
<dbReference type="InterPro" id="IPR057244">
    <property type="entry name" value="GAIN_B"/>
</dbReference>
<accession>A0ABD1JK44</accession>
<dbReference type="AlphaFoldDB" id="A0ABD1JK44"/>
<feature type="transmembrane region" description="Helical" evidence="9">
    <location>
        <begin position="1019"/>
        <end position="1041"/>
    </location>
</feature>
<evidence type="ECO:0000256" key="2">
    <source>
        <dbReference type="ARBA" id="ARBA00004236"/>
    </source>
</evidence>
<proteinExistence type="predicted"/>
<evidence type="ECO:0000256" key="4">
    <source>
        <dbReference type="ARBA" id="ARBA00022692"/>
    </source>
</evidence>
<feature type="signal peptide" evidence="10">
    <location>
        <begin position="1"/>
        <end position="21"/>
    </location>
</feature>
<feature type="transmembrane region" description="Helical" evidence="9">
    <location>
        <begin position="888"/>
        <end position="912"/>
    </location>
</feature>
<dbReference type="Pfam" id="PF01825">
    <property type="entry name" value="GPS"/>
    <property type="match status" value="1"/>
</dbReference>
<protein>
    <recommendedName>
        <fullName evidence="15">Adhesion G-protein coupled receptor G7-like</fullName>
    </recommendedName>
</protein>
<dbReference type="InterPro" id="IPR053984">
    <property type="entry name" value="GPR128_N"/>
</dbReference>
<feature type="compositionally biased region" description="Polar residues" evidence="8">
    <location>
        <begin position="1087"/>
        <end position="1103"/>
    </location>
</feature>
<dbReference type="PROSITE" id="PS50221">
    <property type="entry name" value="GAIN_B"/>
    <property type="match status" value="1"/>
</dbReference>
<keyword evidence="4 9" id="KW-0812">Transmembrane</keyword>
<evidence type="ECO:0000259" key="11">
    <source>
        <dbReference type="PROSITE" id="PS50221"/>
    </source>
</evidence>
<dbReference type="Gene3D" id="1.20.1070.10">
    <property type="entry name" value="Rhodopsin 7-helix transmembrane proteins"/>
    <property type="match status" value="1"/>
</dbReference>
<dbReference type="SMART" id="SM00303">
    <property type="entry name" value="GPS"/>
    <property type="match status" value="1"/>
</dbReference>
<dbReference type="EMBL" id="JBHFQA010000014">
    <property type="protein sequence ID" value="KAL2087533.1"/>
    <property type="molecule type" value="Genomic_DNA"/>
</dbReference>
<feature type="domain" description="G-protein coupled receptors family 2 profile 2" evidence="12">
    <location>
        <begin position="760"/>
        <end position="1043"/>
    </location>
</feature>
<feature type="compositionally biased region" description="Low complexity" evidence="8">
    <location>
        <begin position="33"/>
        <end position="83"/>
    </location>
</feature>
<dbReference type="InterPro" id="IPR000203">
    <property type="entry name" value="GPS"/>
</dbReference>
<dbReference type="Gene3D" id="2.60.220.50">
    <property type="match status" value="1"/>
</dbReference>
<comment type="subcellular location">
    <subcellularLocation>
        <location evidence="2">Cell membrane</location>
    </subcellularLocation>
    <subcellularLocation>
        <location evidence="1">Membrane</location>
        <topology evidence="1">Multi-pass membrane protein</topology>
    </subcellularLocation>
</comment>
<dbReference type="InterPro" id="IPR053066">
    <property type="entry name" value="ADGR_G7"/>
</dbReference>
<feature type="region of interest" description="Disordered" evidence="8">
    <location>
        <begin position="109"/>
        <end position="140"/>
    </location>
</feature>
<dbReference type="InterPro" id="IPR053986">
    <property type="entry name" value="GPR128_GAIN_subdom_B"/>
</dbReference>
<dbReference type="InterPro" id="IPR053985">
    <property type="entry name" value="GPR128_GAIN_subdom_A"/>
</dbReference>
<dbReference type="Proteomes" id="UP001591681">
    <property type="component" value="Unassembled WGS sequence"/>
</dbReference>
<dbReference type="Pfam" id="PF00002">
    <property type="entry name" value="7tm_2"/>
    <property type="match status" value="1"/>
</dbReference>
<organism evidence="13 14">
    <name type="scientific">Coilia grayii</name>
    <name type="common">Gray's grenadier anchovy</name>
    <dbReference type="NCBI Taxonomy" id="363190"/>
    <lineage>
        <taxon>Eukaryota</taxon>
        <taxon>Metazoa</taxon>
        <taxon>Chordata</taxon>
        <taxon>Craniata</taxon>
        <taxon>Vertebrata</taxon>
        <taxon>Euteleostomi</taxon>
        <taxon>Actinopterygii</taxon>
        <taxon>Neopterygii</taxon>
        <taxon>Teleostei</taxon>
        <taxon>Clupei</taxon>
        <taxon>Clupeiformes</taxon>
        <taxon>Clupeoidei</taxon>
        <taxon>Engraulidae</taxon>
        <taxon>Coilinae</taxon>
        <taxon>Coilia</taxon>
    </lineage>
</organism>
<comment type="caution">
    <text evidence="13">The sequence shown here is derived from an EMBL/GenBank/DDBJ whole genome shotgun (WGS) entry which is preliminary data.</text>
</comment>
<feature type="region of interest" description="Disordered" evidence="8">
    <location>
        <begin position="32"/>
        <end position="83"/>
    </location>
</feature>
<dbReference type="PROSITE" id="PS00022">
    <property type="entry name" value="EGF_1"/>
    <property type="match status" value="1"/>
</dbReference>
<feature type="chain" id="PRO_5044810122" description="Adhesion G-protein coupled receptor G7-like" evidence="10">
    <location>
        <begin position="22"/>
        <end position="1103"/>
    </location>
</feature>
<evidence type="ECO:0000256" key="10">
    <source>
        <dbReference type="SAM" id="SignalP"/>
    </source>
</evidence>
<evidence type="ECO:0000256" key="6">
    <source>
        <dbReference type="ARBA" id="ARBA00023136"/>
    </source>
</evidence>
<keyword evidence="3" id="KW-1003">Cell membrane</keyword>
<feature type="transmembrane region" description="Helical" evidence="9">
    <location>
        <begin position="944"/>
        <end position="967"/>
    </location>
</feature>
<dbReference type="Pfam" id="PF22259">
    <property type="entry name" value="GPR128_GAIN_subdomA"/>
    <property type="match status" value="1"/>
</dbReference>
<dbReference type="InterPro" id="IPR046338">
    <property type="entry name" value="GAIN_dom_sf"/>
</dbReference>
<evidence type="ECO:0000256" key="5">
    <source>
        <dbReference type="ARBA" id="ARBA00022989"/>
    </source>
</evidence>
<evidence type="ECO:0000256" key="3">
    <source>
        <dbReference type="ARBA" id="ARBA00022475"/>
    </source>
</evidence>
<keyword evidence="10" id="KW-0732">Signal</keyword>
<keyword evidence="6 9" id="KW-0472">Membrane</keyword>
<feature type="domain" description="GAIN-B" evidence="11">
    <location>
        <begin position="605"/>
        <end position="754"/>
    </location>
</feature>
<dbReference type="InterPro" id="IPR000832">
    <property type="entry name" value="GPCR_2_secretin-like"/>
</dbReference>
<feature type="transmembrane region" description="Helical" evidence="9">
    <location>
        <begin position="854"/>
        <end position="876"/>
    </location>
</feature>
<keyword evidence="14" id="KW-1185">Reference proteome</keyword>
<sequence>MYKIKYSFLFMHLCTPVYVTALFTATAQTNNSAVPATPGPTTLAATTAPPSTTVTSNHLPTTPAPITTTSTLAKTPAPTSLTTTAAPTTVTTLLPSTPAPATTIATIPAPTTVTSTPPSTTTPAPTTVTSTPPSTTTPAPITVTTTLAPTTVTTTLPSTPAPTTIIATAPEPTTVTTTTSSETVTTPSTTPAPTTTIATTPEPTIVTTPPSTTPTTTTPPTTPAPATTLATTLATTTATTTPPSTTPTTTTPPTTPAPTTTIATTPEPTTVTTTPPSTTVTTTTPPTTPAPTTTIATTPAPTTAATTTPSATPTTTVPTTPAPTTTTSTLGTTTPLSTITTSSTPASTPSTTPPALKTTTPILVTAAPSPTNPTTPAPLTCINGGELQNGVCICPDEWTGDTCSIANYCNETQLAGFNFPRTVIGWSAYSSELCLDGTTNAGISIASTRCVYQNGKPMFGHIEKVECGLTLENIQANVTVSMDPTKVQQLASSAQILTSRPEQLTGSNITSAADIVNTILSNRVNITEDTAVAAVTTVSQLLTANPQRFTEESNATVSLTRTLERFSVSQRNDASLVVQPRLAIQTIQVQRDQTTGIQFSALSGLSTNFTTNRIQLKTNVSEIKDTRVPSDVQIFIKLPSDQSRKTSKVSVGFVLYENDLFFRSRVFQPSLNIRRMVISGSLGGVKAEHVKLRFLPMNVSEKLLHDFACVFWNYSLNDWSTRGCSKTNLSTGRLQCQCNHTTNFAVLMSFRISYQFAQPLSDISIVGCSLSIVGLILTIIFQIITRKSRRSAPTILLVSICVSMTIFYFLFLFGIENPDRSLSRKSTVSKENILLSSDLHHEPDRGPCTALTALMQYFLLATFTWNTLYAVHIYILIRKTLSGPPSGFMAVSVVIGWGFPAGVVAITLGVTYRVDDPLGYRREEFCWLAALNQDEQFDFAKPMFWGFLLPVSLMLLCNTAVLMYFGINTCKTDPLLTSTKNISLRKQFMSCFSLGALLGITWVLGYLVLSTSDPTLSNIFSILFCVCNTTQGIQIFILFMVRTADFRKMIQSVTESMSAPEMSLHRQMYVLWKPKSHSQDSSKTADAEQSNGNYTQSQTTLNL</sequence>
<evidence type="ECO:0000256" key="1">
    <source>
        <dbReference type="ARBA" id="ARBA00004141"/>
    </source>
</evidence>
<evidence type="ECO:0000313" key="14">
    <source>
        <dbReference type="Proteomes" id="UP001591681"/>
    </source>
</evidence>
<dbReference type="InterPro" id="IPR017981">
    <property type="entry name" value="GPCR_2-like_7TM"/>
</dbReference>
<name>A0ABD1JK44_9TELE</name>
<evidence type="ECO:0008006" key="15">
    <source>
        <dbReference type="Google" id="ProtNLM"/>
    </source>
</evidence>
<dbReference type="InterPro" id="IPR000742">
    <property type="entry name" value="EGF"/>
</dbReference>
<evidence type="ECO:0000256" key="7">
    <source>
        <dbReference type="ARBA" id="ARBA00023157"/>
    </source>
</evidence>
<reference evidence="13 14" key="1">
    <citation type="submission" date="2024-09" db="EMBL/GenBank/DDBJ databases">
        <title>A chromosome-level genome assembly of Gray's grenadier anchovy, Coilia grayii.</title>
        <authorList>
            <person name="Fu Z."/>
        </authorList>
    </citation>
    <scope>NUCLEOTIDE SEQUENCE [LARGE SCALE GENOMIC DNA]</scope>
    <source>
        <strain evidence="13">G4</strain>
        <tissue evidence="13">Muscle</tissue>
    </source>
</reference>
<feature type="region of interest" description="Disordered" evidence="8">
    <location>
        <begin position="173"/>
        <end position="356"/>
    </location>
</feature>